<gene>
    <name evidence="1" type="ORF">PCOR1329_LOCUS6672</name>
</gene>
<name>A0ABN9PWK0_9DINO</name>
<comment type="caution">
    <text evidence="1">The sequence shown here is derived from an EMBL/GenBank/DDBJ whole genome shotgun (WGS) entry which is preliminary data.</text>
</comment>
<evidence type="ECO:0000313" key="2">
    <source>
        <dbReference type="Proteomes" id="UP001189429"/>
    </source>
</evidence>
<dbReference type="Proteomes" id="UP001189429">
    <property type="component" value="Unassembled WGS sequence"/>
</dbReference>
<keyword evidence="2" id="KW-1185">Reference proteome</keyword>
<organism evidence="1 2">
    <name type="scientific">Prorocentrum cordatum</name>
    <dbReference type="NCBI Taxonomy" id="2364126"/>
    <lineage>
        <taxon>Eukaryota</taxon>
        <taxon>Sar</taxon>
        <taxon>Alveolata</taxon>
        <taxon>Dinophyceae</taxon>
        <taxon>Prorocentrales</taxon>
        <taxon>Prorocentraceae</taxon>
        <taxon>Prorocentrum</taxon>
    </lineage>
</organism>
<sequence length="429" mass="45757">ARPELAALSLAENVSSMSEADRCQFTDAHASLPIEPCASGCSPEPPVTPAGLAGTGPAARARFESEQYRCAPRQYKLGNMVFDGQLRFRPLTSAELCGWAFQPSREVEGVRCGLHGNAFSPPVVAMLLGRGLSAAGALARPPTVAECWGARDVEADEYVSHLLGQAPSSASCKEAREAMREGPVRSAIFRGSDARIASGRLIHFCDSQARIAVACKGRSTSSPLRRLLRGSSTLLLSTPCQLFYVFARSEPDLAPKWFFNWLASRNEPMPEAAAAADEVLGEFVEGCWAQGAPESIFGDVLSGLQQFVPCLRRALKDSWRLFSTWSKNEAPSRARPLLPEQALAMAGFALSEGDAAMAAAVLVRFSGFLRPVGAMLQASRRAWDLGRGLAHVDLGVTKGGKRAGAAEHVVIDEPEAVIILARVLGNAPG</sequence>
<feature type="non-terminal residue" evidence="1">
    <location>
        <position position="1"/>
    </location>
</feature>
<accession>A0ABN9PWK0</accession>
<feature type="non-terminal residue" evidence="1">
    <location>
        <position position="429"/>
    </location>
</feature>
<proteinExistence type="predicted"/>
<dbReference type="EMBL" id="CAUYUJ010001786">
    <property type="protein sequence ID" value="CAK0797656.1"/>
    <property type="molecule type" value="Genomic_DNA"/>
</dbReference>
<evidence type="ECO:0000313" key="1">
    <source>
        <dbReference type="EMBL" id="CAK0797656.1"/>
    </source>
</evidence>
<reference evidence="1" key="1">
    <citation type="submission" date="2023-10" db="EMBL/GenBank/DDBJ databases">
        <authorList>
            <person name="Chen Y."/>
            <person name="Shah S."/>
            <person name="Dougan E. K."/>
            <person name="Thang M."/>
            <person name="Chan C."/>
        </authorList>
    </citation>
    <scope>NUCLEOTIDE SEQUENCE [LARGE SCALE GENOMIC DNA]</scope>
</reference>
<protein>
    <submittedName>
        <fullName evidence="1">Uncharacterized protein</fullName>
    </submittedName>
</protein>